<name>A0ABM9P8F7_9FLAO</name>
<dbReference type="InterPro" id="IPR014127">
    <property type="entry name" value="CHP02757"/>
</dbReference>
<organism evidence="1 2">
    <name type="scientific">Tenacibaculum polynesiense</name>
    <dbReference type="NCBI Taxonomy" id="3137857"/>
    <lineage>
        <taxon>Bacteria</taxon>
        <taxon>Pseudomonadati</taxon>
        <taxon>Bacteroidota</taxon>
        <taxon>Flavobacteriia</taxon>
        <taxon>Flavobacteriales</taxon>
        <taxon>Flavobacteriaceae</taxon>
        <taxon>Tenacibaculum</taxon>
    </lineage>
</organism>
<accession>A0ABM9P8F7</accession>
<evidence type="ECO:0008006" key="3">
    <source>
        <dbReference type="Google" id="ProtNLM"/>
    </source>
</evidence>
<evidence type="ECO:0000313" key="1">
    <source>
        <dbReference type="EMBL" id="CAL2101854.1"/>
    </source>
</evidence>
<dbReference type="EMBL" id="CAXJIO010000010">
    <property type="protein sequence ID" value="CAL2101854.1"/>
    <property type="molecule type" value="Genomic_DNA"/>
</dbReference>
<protein>
    <recommendedName>
        <fullName evidence="3">TIGR02757 family protein</fullName>
    </recommendedName>
</protein>
<comment type="caution">
    <text evidence="1">The sequence shown here is derived from an EMBL/GenBank/DDBJ whole genome shotgun (WGS) entry which is preliminary data.</text>
</comment>
<keyword evidence="2" id="KW-1185">Reference proteome</keyword>
<dbReference type="Proteomes" id="UP001497527">
    <property type="component" value="Unassembled WGS sequence"/>
</dbReference>
<reference evidence="1 2" key="1">
    <citation type="submission" date="2024-05" db="EMBL/GenBank/DDBJ databases">
        <authorList>
            <person name="Duchaud E."/>
        </authorList>
    </citation>
    <scope>NUCLEOTIDE SEQUENCE [LARGE SCALE GENOMIC DNA]</scope>
    <source>
        <strain evidence="1">Ena-SAMPLE-TAB-13-05-2024-13:56:06:370-140308</strain>
    </source>
</reference>
<evidence type="ECO:0000313" key="2">
    <source>
        <dbReference type="Proteomes" id="UP001497527"/>
    </source>
</evidence>
<dbReference type="Pfam" id="PF09674">
    <property type="entry name" value="DUF2400"/>
    <property type="match status" value="1"/>
</dbReference>
<proteinExistence type="predicted"/>
<sequence>MNSTELKEFLDEKVITYNSPDFIESDPIQIPHQFSLKEDIEIAGFLAATIAWGNRKMIINNAKKMMDLMGNSPFDFVLNHTEEDLIDFESFVHRTFNAEDFKYFVRSLQNIYKNHHGLESVLHTKKDNNYKIAIHNFKKVFFEIPHLNRTLKHVSDPLKGSASKRINMLTQVIYVARFY</sequence>
<gene>
    <name evidence="1" type="ORF">T190423A01A_10417</name>
</gene>